<sequence length="198" mass="22396">QAFVLQSCGEDSSEWERLPRIFDDEGWFRSVLGLANDGLAKQESAGRIHDYVRVGVVTTFLEQCAARSPDQTERDADFETLRLVGRHAGMRIPSVVPTGLERRFADAAAAFIRKYPENCLADRSGLGWVLNWAVFEDFGWMSDVDALRVLDVAVSEVQKDDQQESHRDHAQRIRERIQKRLRPEDIFAAFVSLVSGGE</sequence>
<feature type="non-terminal residue" evidence="1">
    <location>
        <position position="1"/>
    </location>
</feature>
<proteinExistence type="predicted"/>
<dbReference type="EMBL" id="CAVNYO010000040">
    <property type="protein sequence ID" value="CAK5263555.1"/>
    <property type="molecule type" value="Genomic_DNA"/>
</dbReference>
<gene>
    <name evidence="1" type="ORF">MYCIT1_LOCUS3018</name>
</gene>
<reference evidence="1" key="1">
    <citation type="submission" date="2023-11" db="EMBL/GenBank/DDBJ databases">
        <authorList>
            <person name="De Vega J J."/>
            <person name="De Vega J J."/>
        </authorList>
    </citation>
    <scope>NUCLEOTIDE SEQUENCE</scope>
</reference>
<evidence type="ECO:0000313" key="2">
    <source>
        <dbReference type="Proteomes" id="UP001295794"/>
    </source>
</evidence>
<dbReference type="Proteomes" id="UP001295794">
    <property type="component" value="Unassembled WGS sequence"/>
</dbReference>
<organism evidence="1 2">
    <name type="scientific">Mycena citricolor</name>
    <dbReference type="NCBI Taxonomy" id="2018698"/>
    <lineage>
        <taxon>Eukaryota</taxon>
        <taxon>Fungi</taxon>
        <taxon>Dikarya</taxon>
        <taxon>Basidiomycota</taxon>
        <taxon>Agaricomycotina</taxon>
        <taxon>Agaricomycetes</taxon>
        <taxon>Agaricomycetidae</taxon>
        <taxon>Agaricales</taxon>
        <taxon>Marasmiineae</taxon>
        <taxon>Mycenaceae</taxon>
        <taxon>Mycena</taxon>
    </lineage>
</organism>
<accession>A0AAD2GVY6</accession>
<protein>
    <submittedName>
        <fullName evidence="1">Uncharacterized protein</fullName>
    </submittedName>
</protein>
<evidence type="ECO:0000313" key="1">
    <source>
        <dbReference type="EMBL" id="CAK5263555.1"/>
    </source>
</evidence>
<dbReference type="AlphaFoldDB" id="A0AAD2GVY6"/>
<comment type="caution">
    <text evidence="1">The sequence shown here is derived from an EMBL/GenBank/DDBJ whole genome shotgun (WGS) entry which is preliminary data.</text>
</comment>
<name>A0AAD2GVY6_9AGAR</name>
<keyword evidence="2" id="KW-1185">Reference proteome</keyword>